<organism evidence="1 2">
    <name type="scientific">Rugosimonospora acidiphila</name>
    <dbReference type="NCBI Taxonomy" id="556531"/>
    <lineage>
        <taxon>Bacteria</taxon>
        <taxon>Bacillati</taxon>
        <taxon>Actinomycetota</taxon>
        <taxon>Actinomycetes</taxon>
        <taxon>Micromonosporales</taxon>
        <taxon>Micromonosporaceae</taxon>
        <taxon>Rugosimonospora</taxon>
    </lineage>
</organism>
<proteinExistence type="predicted"/>
<evidence type="ECO:0000313" key="2">
    <source>
        <dbReference type="Proteomes" id="UP001501570"/>
    </source>
</evidence>
<comment type="caution">
    <text evidence="1">The sequence shown here is derived from an EMBL/GenBank/DDBJ whole genome shotgun (WGS) entry which is preliminary data.</text>
</comment>
<sequence>MPLLITATAAYALSTLLLRRSILTEKIARRGLHLTRFESAALAQDGCSPPGVPDREHRRCGWG</sequence>
<dbReference type="EMBL" id="BAABJQ010000061">
    <property type="protein sequence ID" value="GAA5202270.1"/>
    <property type="molecule type" value="Genomic_DNA"/>
</dbReference>
<gene>
    <name evidence="1" type="ORF">GCM10023322_83890</name>
</gene>
<accession>A0ABP9ST07</accession>
<name>A0ABP9ST07_9ACTN</name>
<dbReference type="Proteomes" id="UP001501570">
    <property type="component" value="Unassembled WGS sequence"/>
</dbReference>
<keyword evidence="2" id="KW-1185">Reference proteome</keyword>
<evidence type="ECO:0000313" key="1">
    <source>
        <dbReference type="EMBL" id="GAA5202270.1"/>
    </source>
</evidence>
<reference evidence="2" key="1">
    <citation type="journal article" date="2019" name="Int. J. Syst. Evol. Microbiol.">
        <title>The Global Catalogue of Microorganisms (GCM) 10K type strain sequencing project: providing services to taxonomists for standard genome sequencing and annotation.</title>
        <authorList>
            <consortium name="The Broad Institute Genomics Platform"/>
            <consortium name="The Broad Institute Genome Sequencing Center for Infectious Disease"/>
            <person name="Wu L."/>
            <person name="Ma J."/>
        </authorList>
    </citation>
    <scope>NUCLEOTIDE SEQUENCE [LARGE SCALE GENOMIC DNA]</scope>
    <source>
        <strain evidence="2">JCM 18304</strain>
    </source>
</reference>
<protein>
    <submittedName>
        <fullName evidence="1">Uncharacterized protein</fullName>
    </submittedName>
</protein>
<dbReference type="RefSeq" id="WP_345639354.1">
    <property type="nucleotide sequence ID" value="NZ_BAABJQ010000061.1"/>
</dbReference>